<evidence type="ECO:0000313" key="1">
    <source>
        <dbReference type="EMBL" id="KAG8233478.1"/>
    </source>
</evidence>
<reference evidence="1" key="1">
    <citation type="submission" date="2013-04" db="EMBL/GenBank/DDBJ databases">
        <authorList>
            <person name="Qu J."/>
            <person name="Murali S.C."/>
            <person name="Bandaranaike D."/>
            <person name="Bellair M."/>
            <person name="Blankenburg K."/>
            <person name="Chao H."/>
            <person name="Dinh H."/>
            <person name="Doddapaneni H."/>
            <person name="Downs B."/>
            <person name="Dugan-Rocha S."/>
            <person name="Elkadiri S."/>
            <person name="Gnanaolivu R.D."/>
            <person name="Hernandez B."/>
            <person name="Javaid M."/>
            <person name="Jayaseelan J.C."/>
            <person name="Lee S."/>
            <person name="Li M."/>
            <person name="Ming W."/>
            <person name="Munidasa M."/>
            <person name="Muniz J."/>
            <person name="Nguyen L."/>
            <person name="Ongeri F."/>
            <person name="Osuji N."/>
            <person name="Pu L.-L."/>
            <person name="Puazo M."/>
            <person name="Qu C."/>
            <person name="Quiroz J."/>
            <person name="Raj R."/>
            <person name="Weissenberger G."/>
            <person name="Xin Y."/>
            <person name="Zou X."/>
            <person name="Han Y."/>
            <person name="Richards S."/>
            <person name="Worley K."/>
            <person name="Muzny D."/>
            <person name="Gibbs R."/>
        </authorList>
    </citation>
    <scope>NUCLEOTIDE SEQUENCE</scope>
    <source>
        <strain evidence="1">Sampled in the wild</strain>
    </source>
</reference>
<dbReference type="InterPro" id="IPR043502">
    <property type="entry name" value="DNA/RNA_pol_sf"/>
</dbReference>
<dbReference type="GO" id="GO:0071897">
    <property type="term" value="P:DNA biosynthetic process"/>
    <property type="evidence" value="ECO:0007669"/>
    <property type="project" value="UniProtKB-ARBA"/>
</dbReference>
<dbReference type="Proteomes" id="UP000792457">
    <property type="component" value="Unassembled WGS sequence"/>
</dbReference>
<protein>
    <submittedName>
        <fullName evidence="1">Uncharacterized protein</fullName>
    </submittedName>
</protein>
<dbReference type="EMBL" id="KZ308720">
    <property type="protein sequence ID" value="KAG8233478.1"/>
    <property type="molecule type" value="Genomic_DNA"/>
</dbReference>
<dbReference type="PANTHER" id="PTHR37984:SF5">
    <property type="entry name" value="PROTEIN NYNRIN-LIKE"/>
    <property type="match status" value="1"/>
</dbReference>
<dbReference type="InterPro" id="IPR050951">
    <property type="entry name" value="Retrovirus_Pol_polyprotein"/>
</dbReference>
<dbReference type="Gene3D" id="3.10.10.10">
    <property type="entry name" value="HIV Type 1 Reverse Transcriptase, subunit A, domain 1"/>
    <property type="match status" value="1"/>
</dbReference>
<accession>A0A8K0P5Z1</accession>
<keyword evidence="2" id="KW-1185">Reference proteome</keyword>
<proteinExistence type="predicted"/>
<dbReference type="PANTHER" id="PTHR37984">
    <property type="entry name" value="PROTEIN CBG26694"/>
    <property type="match status" value="1"/>
</dbReference>
<organism evidence="1 2">
    <name type="scientific">Ladona fulva</name>
    <name type="common">Scarce chaser dragonfly</name>
    <name type="synonym">Libellula fulva</name>
    <dbReference type="NCBI Taxonomy" id="123851"/>
    <lineage>
        <taxon>Eukaryota</taxon>
        <taxon>Metazoa</taxon>
        <taxon>Ecdysozoa</taxon>
        <taxon>Arthropoda</taxon>
        <taxon>Hexapoda</taxon>
        <taxon>Insecta</taxon>
        <taxon>Pterygota</taxon>
        <taxon>Palaeoptera</taxon>
        <taxon>Odonata</taxon>
        <taxon>Epiprocta</taxon>
        <taxon>Anisoptera</taxon>
        <taxon>Libelluloidea</taxon>
        <taxon>Libellulidae</taxon>
        <taxon>Ladona</taxon>
    </lineage>
</organism>
<comment type="caution">
    <text evidence="1">The sequence shown here is derived from an EMBL/GenBank/DDBJ whole genome shotgun (WGS) entry which is preliminary data.</text>
</comment>
<sequence length="188" mass="21374">MQHKPGESIQELAARIRQDAAKCDFSSIQDPHDEAIQDLYARAATSLEKRCRQLCKELPHFFKSELGCLKDFQLEIKFKPDANPILCKPRTVPPALLEDLNLAYDAGIRKWIWQPVQFNEWGTPVVQVRKALLPDGRKANLSVCGDYSVTVNPQLETHQHLIPLPEDLMRKLGGGYFFSKIDLADAYN</sequence>
<gene>
    <name evidence="1" type="ORF">J437_LFUL014360</name>
</gene>
<dbReference type="SUPFAM" id="SSF56672">
    <property type="entry name" value="DNA/RNA polymerases"/>
    <property type="match status" value="1"/>
</dbReference>
<dbReference type="Gene3D" id="3.30.70.270">
    <property type="match status" value="1"/>
</dbReference>
<dbReference type="OrthoDB" id="10058156at2759"/>
<evidence type="ECO:0000313" key="2">
    <source>
        <dbReference type="Proteomes" id="UP000792457"/>
    </source>
</evidence>
<dbReference type="InterPro" id="IPR043128">
    <property type="entry name" value="Rev_trsase/Diguanyl_cyclase"/>
</dbReference>
<name>A0A8K0P5Z1_LADFU</name>
<reference evidence="1" key="2">
    <citation type="submission" date="2017-10" db="EMBL/GenBank/DDBJ databases">
        <title>Ladona fulva Genome sequencing and assembly.</title>
        <authorList>
            <person name="Murali S."/>
            <person name="Richards S."/>
            <person name="Bandaranaike D."/>
            <person name="Bellair M."/>
            <person name="Blankenburg K."/>
            <person name="Chao H."/>
            <person name="Dinh H."/>
            <person name="Doddapaneni H."/>
            <person name="Dugan-Rocha S."/>
            <person name="Elkadiri S."/>
            <person name="Gnanaolivu R."/>
            <person name="Hernandez B."/>
            <person name="Skinner E."/>
            <person name="Javaid M."/>
            <person name="Lee S."/>
            <person name="Li M."/>
            <person name="Ming W."/>
            <person name="Munidasa M."/>
            <person name="Muniz J."/>
            <person name="Nguyen L."/>
            <person name="Hughes D."/>
            <person name="Osuji N."/>
            <person name="Pu L.-L."/>
            <person name="Puazo M."/>
            <person name="Qu C."/>
            <person name="Quiroz J."/>
            <person name="Raj R."/>
            <person name="Weissenberger G."/>
            <person name="Xin Y."/>
            <person name="Zou X."/>
            <person name="Han Y."/>
            <person name="Worley K."/>
            <person name="Muzny D."/>
            <person name="Gibbs R."/>
        </authorList>
    </citation>
    <scope>NUCLEOTIDE SEQUENCE</scope>
    <source>
        <strain evidence="1">Sampled in the wild</strain>
    </source>
</reference>
<dbReference type="AlphaFoldDB" id="A0A8K0P5Z1"/>